<dbReference type="Proteomes" id="UP001454036">
    <property type="component" value="Unassembled WGS sequence"/>
</dbReference>
<organism evidence="2 3">
    <name type="scientific">Lithospermum erythrorhizon</name>
    <name type="common">Purple gromwell</name>
    <name type="synonym">Lithospermum officinale var. erythrorhizon</name>
    <dbReference type="NCBI Taxonomy" id="34254"/>
    <lineage>
        <taxon>Eukaryota</taxon>
        <taxon>Viridiplantae</taxon>
        <taxon>Streptophyta</taxon>
        <taxon>Embryophyta</taxon>
        <taxon>Tracheophyta</taxon>
        <taxon>Spermatophyta</taxon>
        <taxon>Magnoliopsida</taxon>
        <taxon>eudicotyledons</taxon>
        <taxon>Gunneridae</taxon>
        <taxon>Pentapetalae</taxon>
        <taxon>asterids</taxon>
        <taxon>lamiids</taxon>
        <taxon>Boraginales</taxon>
        <taxon>Boraginaceae</taxon>
        <taxon>Boraginoideae</taxon>
        <taxon>Lithospermeae</taxon>
        <taxon>Lithospermum</taxon>
    </lineage>
</organism>
<dbReference type="AlphaFoldDB" id="A0AAV3PD46"/>
<accession>A0AAV3PD46</accession>
<proteinExistence type="predicted"/>
<feature type="region of interest" description="Disordered" evidence="1">
    <location>
        <begin position="1"/>
        <end position="23"/>
    </location>
</feature>
<reference evidence="2 3" key="1">
    <citation type="submission" date="2024-01" db="EMBL/GenBank/DDBJ databases">
        <title>The complete chloroplast genome sequence of Lithospermum erythrorhizon: insights into the phylogenetic relationship among Boraginaceae species and the maternal lineages of purple gromwells.</title>
        <authorList>
            <person name="Okada T."/>
            <person name="Watanabe K."/>
        </authorList>
    </citation>
    <scope>NUCLEOTIDE SEQUENCE [LARGE SCALE GENOMIC DNA]</scope>
</reference>
<protein>
    <recommendedName>
        <fullName evidence="4">Reverse transcriptase</fullName>
    </recommendedName>
</protein>
<evidence type="ECO:0000256" key="1">
    <source>
        <dbReference type="SAM" id="MobiDB-lite"/>
    </source>
</evidence>
<evidence type="ECO:0000313" key="3">
    <source>
        <dbReference type="Proteomes" id="UP001454036"/>
    </source>
</evidence>
<evidence type="ECO:0008006" key="4">
    <source>
        <dbReference type="Google" id="ProtNLM"/>
    </source>
</evidence>
<evidence type="ECO:0000313" key="2">
    <source>
        <dbReference type="EMBL" id="GAA0149554.1"/>
    </source>
</evidence>
<keyword evidence="3" id="KW-1185">Reference proteome</keyword>
<sequence length="343" mass="38613">MEFHRDHSNPHKQEIDGGATVFRGDVEPFCPSRREGDGLKEINGNVCNNNTSGGNINLHTSKDNERNVMPRGGKENLQPANIFVERGSATIIANGEDGEGDCTPGNGQQVGKEAIDDSGDELRCIDQGQSFSLGRLTERSTNWCVEARIDEEGTRAWMANFVYASSIDDVRKNQLQMLRWIGKEGCEEVIKEAWGKEVRGSRWFVVSEKIKQVRMGLIAWCKRQNLNSRHFDSIFRANDHSNPELATRTVNHQVSEEMNQQLTRVVTCEEVKRVVFEMPADKSPGPDEWLTCMIREAKDRKTIRGIKISRDSPSVSHILFADDTFIFLSSNPTREHGSGADFD</sequence>
<gene>
    <name evidence="2" type="ORF">LIER_36952</name>
</gene>
<comment type="caution">
    <text evidence="2">The sequence shown here is derived from an EMBL/GenBank/DDBJ whole genome shotgun (WGS) entry which is preliminary data.</text>
</comment>
<dbReference type="EMBL" id="BAABME010017294">
    <property type="protein sequence ID" value="GAA0149554.1"/>
    <property type="molecule type" value="Genomic_DNA"/>
</dbReference>
<name>A0AAV3PD46_LITER</name>
<feature type="compositionally biased region" description="Basic and acidic residues" evidence="1">
    <location>
        <begin position="1"/>
        <end position="15"/>
    </location>
</feature>